<feature type="non-terminal residue" evidence="1">
    <location>
        <position position="94"/>
    </location>
</feature>
<accession>A0ACA9NHK2</accession>
<dbReference type="Proteomes" id="UP000789860">
    <property type="component" value="Unassembled WGS sequence"/>
</dbReference>
<dbReference type="EMBL" id="CAJVPM010024794">
    <property type="protein sequence ID" value="CAG8655247.1"/>
    <property type="molecule type" value="Genomic_DNA"/>
</dbReference>
<keyword evidence="2" id="KW-1185">Reference proteome</keyword>
<sequence>MDLRHLPTAYSTVHPPCLGLCDSCGHLLVDNNSMVFVCDHSYHNNCYGADTLTKKDLDNDDDDIESNEEESEEIEKVDISPRLIMKMNQIEHWQ</sequence>
<gene>
    <name evidence="1" type="ORF">SCALOS_LOCUS8816</name>
</gene>
<organism evidence="1 2">
    <name type="scientific">Scutellospora calospora</name>
    <dbReference type="NCBI Taxonomy" id="85575"/>
    <lineage>
        <taxon>Eukaryota</taxon>
        <taxon>Fungi</taxon>
        <taxon>Fungi incertae sedis</taxon>
        <taxon>Mucoromycota</taxon>
        <taxon>Glomeromycotina</taxon>
        <taxon>Glomeromycetes</taxon>
        <taxon>Diversisporales</taxon>
        <taxon>Gigasporaceae</taxon>
        <taxon>Scutellospora</taxon>
    </lineage>
</organism>
<reference evidence="1" key="1">
    <citation type="submission" date="2021-06" db="EMBL/GenBank/DDBJ databases">
        <authorList>
            <person name="Kallberg Y."/>
            <person name="Tangrot J."/>
            <person name="Rosling A."/>
        </authorList>
    </citation>
    <scope>NUCLEOTIDE SEQUENCE</scope>
    <source>
        <strain evidence="1">AU212A</strain>
    </source>
</reference>
<name>A0ACA9NHK2_9GLOM</name>
<evidence type="ECO:0000313" key="2">
    <source>
        <dbReference type="Proteomes" id="UP000789860"/>
    </source>
</evidence>
<proteinExistence type="predicted"/>
<comment type="caution">
    <text evidence="1">The sequence shown here is derived from an EMBL/GenBank/DDBJ whole genome shotgun (WGS) entry which is preliminary data.</text>
</comment>
<evidence type="ECO:0000313" key="1">
    <source>
        <dbReference type="EMBL" id="CAG8655247.1"/>
    </source>
</evidence>
<protein>
    <submittedName>
        <fullName evidence="1">2014_t:CDS:1</fullName>
    </submittedName>
</protein>